<keyword evidence="2 5" id="KW-0547">Nucleotide-binding</keyword>
<dbReference type="InterPro" id="IPR036961">
    <property type="entry name" value="Kinesin_motor_dom_sf"/>
</dbReference>
<evidence type="ECO:0000256" key="4">
    <source>
        <dbReference type="ARBA" id="ARBA00023212"/>
    </source>
</evidence>
<keyword evidence="6" id="KW-0493">Microtubule</keyword>
<evidence type="ECO:0000313" key="10">
    <source>
        <dbReference type="EMBL" id="KAF3427901.1"/>
    </source>
</evidence>
<dbReference type="PRINTS" id="PR00380">
    <property type="entry name" value="KINESINHEAVY"/>
</dbReference>
<evidence type="ECO:0000313" key="11">
    <source>
        <dbReference type="Proteomes" id="UP000655588"/>
    </source>
</evidence>
<organism evidence="10 11">
    <name type="scientific">Frieseomelitta varia</name>
    <dbReference type="NCBI Taxonomy" id="561572"/>
    <lineage>
        <taxon>Eukaryota</taxon>
        <taxon>Metazoa</taxon>
        <taxon>Ecdysozoa</taxon>
        <taxon>Arthropoda</taxon>
        <taxon>Hexapoda</taxon>
        <taxon>Insecta</taxon>
        <taxon>Pterygota</taxon>
        <taxon>Neoptera</taxon>
        <taxon>Endopterygota</taxon>
        <taxon>Hymenoptera</taxon>
        <taxon>Apocrita</taxon>
        <taxon>Aculeata</taxon>
        <taxon>Apoidea</taxon>
        <taxon>Anthophila</taxon>
        <taxon>Apidae</taxon>
        <taxon>Frieseomelitta</taxon>
    </lineage>
</organism>
<evidence type="ECO:0000256" key="1">
    <source>
        <dbReference type="ARBA" id="ARBA00004245"/>
    </source>
</evidence>
<feature type="binding site" evidence="5">
    <location>
        <begin position="113"/>
        <end position="120"/>
    </location>
    <ligand>
        <name>ATP</name>
        <dbReference type="ChEBI" id="CHEBI:30616"/>
    </ligand>
</feature>
<feature type="region of interest" description="Disordered" evidence="8">
    <location>
        <begin position="1"/>
        <end position="22"/>
    </location>
</feature>
<dbReference type="GO" id="GO:0003777">
    <property type="term" value="F:microtubule motor activity"/>
    <property type="evidence" value="ECO:0007669"/>
    <property type="project" value="InterPro"/>
</dbReference>
<dbReference type="InterPro" id="IPR027417">
    <property type="entry name" value="P-loop_NTPase"/>
</dbReference>
<gene>
    <name evidence="10" type="ORF">E2986_00191</name>
</gene>
<sequence length="883" mass="100443">MKSANSKPPVIRKHGNRPKCDNDAAKESVKVFCRLKPMVCPNDVSCIKIISNTSLIITPSESVNGRNVNKAIQTCFSHVFGPNTSQKEVFEIVALPLVKNLINGKNSLLFTYGVTGSGKTYTMSGNLHDTGIMLLSLNVLFNSIASYQTKKFIFKPDKLNSFDIQSETDALLDRQNELQKLVASCNAKTPRQYKEDNNNDKNENNFNNESETLDVDEDNAYAVFVTYIEVYNNNVYDLLEENEGKAKSLQSKIIREDGNKNMYVHGCTEIEIKSSEEAFEIFQRGQYRRHIAHTNLNAESSRSHSVFTIRLVQAPLDKEGEQIVQNKRVICISQLSLVDLAGSERTNRSKNTGQRLREAGSINNSLMTLRTCLEILRENQTQGTNKIVPYRDSKITHLFKNYFDGEGNVRMIICVNPSIDDYDETIQVLKFAEISQEIQITNSTTSKLDLGYTPGRRQANKLFKEARNRLENAGNPAAANLEVDLGLVYSLGGPFPEMDMTSPHNDELITALIRFLELRIQKRNILQEDLKQKQTNFRNMLVKMERENVSLKIENCTLKTSNDQQQKKISALEAHICKTEAQIDTLLYRLNNANDIIRHMKQELQNKDMLLNQQTIEKQRVKEKYNNKIQAETDKISKELESKLRRQRELLQNQMKEKEDKLKLVKQILVNDNEIDTKDRSESKGTIQVQQGEVEMPTISKISTTTSNTVPENTKTIKTISTIKFEDSDTRPSRKDRIPVVNLRYRRSHSADRWIDHRPPGLVPVGTILQPVIRNKLSITQLTDPKYITNKASRYCLIAQEQDTDGELETKLYKVVLIFQNINGDILPTSGGGAQVVFNDLEHLKQVSPVARRKRSGYLSPGNNSTSQENCDLGENNSKKIRI</sequence>
<dbReference type="Gene3D" id="3.40.850.10">
    <property type="entry name" value="Kinesin motor domain"/>
    <property type="match status" value="1"/>
</dbReference>
<comment type="caution">
    <text evidence="10">The sequence shown here is derived from an EMBL/GenBank/DDBJ whole genome shotgun (WGS) entry which is preliminary data.</text>
</comment>
<dbReference type="Gene3D" id="2.60.40.4330">
    <property type="entry name" value="Kinesin-like protein Kif23, Arf6-interacting domain"/>
    <property type="match status" value="1"/>
</dbReference>
<dbReference type="GO" id="GO:0005874">
    <property type="term" value="C:microtubule"/>
    <property type="evidence" value="ECO:0007669"/>
    <property type="project" value="UniProtKB-KW"/>
</dbReference>
<reference evidence="10" key="1">
    <citation type="submission" date="2019-11" db="EMBL/GenBank/DDBJ databases">
        <title>The nuclear and mitochondrial genomes of Frieseomelitta varia - a highly eusocial stingless bee (Meliponini) with a permanently sterile worker caste.</title>
        <authorList>
            <person name="Freitas F.C.P."/>
            <person name="Lourenco A.P."/>
            <person name="Nunes F.M.F."/>
            <person name="Paschoal A.R."/>
            <person name="Abreu F.C.P."/>
            <person name="Barbin F.O."/>
            <person name="Bataglia L."/>
            <person name="Cardoso-Junior C.A.M."/>
            <person name="Cervoni M.S."/>
            <person name="Silva S.R."/>
            <person name="Dalarmi F."/>
            <person name="Del Lama M.A."/>
            <person name="Depintor T.S."/>
            <person name="Ferreira K.M."/>
            <person name="Goria P.S."/>
            <person name="Jaskot M.C."/>
            <person name="Lago D.C."/>
            <person name="Luna-Lucena D."/>
            <person name="Moda L.M."/>
            <person name="Nascimento L."/>
            <person name="Pedrino M."/>
            <person name="Rabico F.O."/>
            <person name="Sanches F.C."/>
            <person name="Santos D.E."/>
            <person name="Santos C.G."/>
            <person name="Vieira J."/>
            <person name="Lopes T.F."/>
            <person name="Barchuk A.R."/>
            <person name="Hartfelder K."/>
            <person name="Simoes Z.L.P."/>
            <person name="Bitondi M.M.G."/>
            <person name="Pinheiro D.G."/>
        </authorList>
    </citation>
    <scope>NUCLEOTIDE SEQUENCE</scope>
    <source>
        <strain evidence="10">USP_RPSP 00005682</strain>
        <tissue evidence="10">Whole individual</tissue>
    </source>
</reference>
<keyword evidence="5 6" id="KW-0505">Motor protein</keyword>
<keyword evidence="4" id="KW-0206">Cytoskeleton</keyword>
<proteinExistence type="inferred from homology"/>
<feature type="domain" description="Kinesin motor" evidence="9">
    <location>
        <begin position="28"/>
        <end position="438"/>
    </location>
</feature>
<evidence type="ECO:0000256" key="2">
    <source>
        <dbReference type="ARBA" id="ARBA00022741"/>
    </source>
</evidence>
<keyword evidence="3 5" id="KW-0067">ATP-binding</keyword>
<dbReference type="Proteomes" id="UP000655588">
    <property type="component" value="Unassembled WGS sequence"/>
</dbReference>
<feature type="compositionally biased region" description="Basic and acidic residues" evidence="8">
    <location>
        <begin position="192"/>
        <end position="203"/>
    </location>
</feature>
<protein>
    <recommendedName>
        <fullName evidence="6">Kinesin-like protein</fullName>
    </recommendedName>
</protein>
<dbReference type="Pfam" id="PF16540">
    <property type="entry name" value="MKLP1_Arf_bdg"/>
    <property type="match status" value="1"/>
</dbReference>
<feature type="region of interest" description="Disordered" evidence="8">
    <location>
        <begin position="189"/>
        <end position="212"/>
    </location>
</feature>
<keyword evidence="11" id="KW-1185">Reference proteome</keyword>
<dbReference type="InterPro" id="IPR027640">
    <property type="entry name" value="Kinesin-like_fam"/>
</dbReference>
<dbReference type="GO" id="GO:0005871">
    <property type="term" value="C:kinesin complex"/>
    <property type="evidence" value="ECO:0007669"/>
    <property type="project" value="TreeGrafter"/>
</dbReference>
<keyword evidence="7" id="KW-0175">Coiled coil</keyword>
<dbReference type="GO" id="GO:0008017">
    <property type="term" value="F:microtubule binding"/>
    <property type="evidence" value="ECO:0007669"/>
    <property type="project" value="InterPro"/>
</dbReference>
<accession>A0A833VQ68</accession>
<evidence type="ECO:0000256" key="7">
    <source>
        <dbReference type="SAM" id="Coils"/>
    </source>
</evidence>
<evidence type="ECO:0000256" key="8">
    <source>
        <dbReference type="SAM" id="MobiDB-lite"/>
    </source>
</evidence>
<feature type="compositionally biased region" description="Polar residues" evidence="8">
    <location>
        <begin position="861"/>
        <end position="870"/>
    </location>
</feature>
<dbReference type="PANTHER" id="PTHR24115">
    <property type="entry name" value="KINESIN-RELATED"/>
    <property type="match status" value="1"/>
</dbReference>
<evidence type="ECO:0000259" key="9">
    <source>
        <dbReference type="PROSITE" id="PS50067"/>
    </source>
</evidence>
<name>A0A833VQ68_9HYME</name>
<dbReference type="InterPro" id="IPR001752">
    <property type="entry name" value="Kinesin_motor_dom"/>
</dbReference>
<keyword evidence="4" id="KW-0963">Cytoplasm</keyword>
<dbReference type="AlphaFoldDB" id="A0A833VQ68"/>
<dbReference type="EMBL" id="WNWW01000244">
    <property type="protein sequence ID" value="KAF3427901.1"/>
    <property type="molecule type" value="Genomic_DNA"/>
</dbReference>
<feature type="coiled-coil region" evidence="7">
    <location>
        <begin position="637"/>
        <end position="668"/>
    </location>
</feature>
<dbReference type="SUPFAM" id="SSF52540">
    <property type="entry name" value="P-loop containing nucleoside triphosphate hydrolases"/>
    <property type="match status" value="1"/>
</dbReference>
<dbReference type="GO" id="GO:0005524">
    <property type="term" value="F:ATP binding"/>
    <property type="evidence" value="ECO:0007669"/>
    <property type="project" value="UniProtKB-UniRule"/>
</dbReference>
<dbReference type="SMART" id="SM00129">
    <property type="entry name" value="KISc"/>
    <property type="match status" value="1"/>
</dbReference>
<comment type="similarity">
    <text evidence="5 6">Belongs to the TRAFAC class myosin-kinesin ATPase superfamily. Kinesin family.</text>
</comment>
<dbReference type="InterPro" id="IPR019821">
    <property type="entry name" value="Kinesin_motor_CS"/>
</dbReference>
<dbReference type="PANTHER" id="PTHR24115:SF600">
    <property type="entry name" value="KINESIN-LIKE PROTEIN KIF23"/>
    <property type="match status" value="1"/>
</dbReference>
<feature type="region of interest" description="Disordered" evidence="8">
    <location>
        <begin position="852"/>
        <end position="883"/>
    </location>
</feature>
<dbReference type="Pfam" id="PF00225">
    <property type="entry name" value="Kinesin"/>
    <property type="match status" value="1"/>
</dbReference>
<dbReference type="InterPro" id="IPR038105">
    <property type="entry name" value="Kif23_Arf-bd_sf"/>
</dbReference>
<dbReference type="GO" id="GO:0016887">
    <property type="term" value="F:ATP hydrolysis activity"/>
    <property type="evidence" value="ECO:0007669"/>
    <property type="project" value="TreeGrafter"/>
</dbReference>
<evidence type="ECO:0000256" key="6">
    <source>
        <dbReference type="RuleBase" id="RU000394"/>
    </source>
</evidence>
<dbReference type="GO" id="GO:0051256">
    <property type="term" value="P:mitotic spindle midzone assembly"/>
    <property type="evidence" value="ECO:0007669"/>
    <property type="project" value="TreeGrafter"/>
</dbReference>
<dbReference type="GO" id="GO:0007018">
    <property type="term" value="P:microtubule-based movement"/>
    <property type="evidence" value="ECO:0007669"/>
    <property type="project" value="InterPro"/>
</dbReference>
<dbReference type="InterPro" id="IPR032384">
    <property type="entry name" value="Kif23_Arf-bd"/>
</dbReference>
<dbReference type="GO" id="GO:0005634">
    <property type="term" value="C:nucleus"/>
    <property type="evidence" value="ECO:0007669"/>
    <property type="project" value="TreeGrafter"/>
</dbReference>
<dbReference type="PROSITE" id="PS00411">
    <property type="entry name" value="KINESIN_MOTOR_1"/>
    <property type="match status" value="1"/>
</dbReference>
<comment type="subcellular location">
    <subcellularLocation>
        <location evidence="1">Cytoplasm</location>
        <location evidence="1">Cytoskeleton</location>
    </subcellularLocation>
</comment>
<evidence type="ECO:0000256" key="3">
    <source>
        <dbReference type="ARBA" id="ARBA00022840"/>
    </source>
</evidence>
<dbReference type="PROSITE" id="PS50067">
    <property type="entry name" value="KINESIN_MOTOR_2"/>
    <property type="match status" value="1"/>
</dbReference>
<evidence type="ECO:0000256" key="5">
    <source>
        <dbReference type="PROSITE-ProRule" id="PRU00283"/>
    </source>
</evidence>